<dbReference type="EMBL" id="JADIMV010000123">
    <property type="protein sequence ID" value="MBO8440401.1"/>
    <property type="molecule type" value="Genomic_DNA"/>
</dbReference>
<dbReference type="InterPro" id="IPR012910">
    <property type="entry name" value="Plug_dom"/>
</dbReference>
<dbReference type="InterPro" id="IPR037066">
    <property type="entry name" value="Plug_dom_sf"/>
</dbReference>
<protein>
    <submittedName>
        <fullName evidence="11">TonB-dependent receptor</fullName>
    </submittedName>
</protein>
<dbReference type="InterPro" id="IPR039426">
    <property type="entry name" value="TonB-dep_rcpt-like"/>
</dbReference>
<dbReference type="SUPFAM" id="SSF56935">
    <property type="entry name" value="Porins"/>
    <property type="match status" value="1"/>
</dbReference>
<proteinExistence type="inferred from homology"/>
<comment type="caution">
    <text evidence="11">The sequence shown here is derived from an EMBL/GenBank/DDBJ whole genome shotgun (WGS) entry which is preliminary data.</text>
</comment>
<feature type="domain" description="TonB-dependent receptor plug" evidence="10">
    <location>
        <begin position="53"/>
        <end position="145"/>
    </location>
</feature>
<name>A0A940IF94_9BACT</name>
<organism evidence="11 12">
    <name type="scientific">Candidatus Aphodosoma intestinipullorum</name>
    <dbReference type="NCBI Taxonomy" id="2840674"/>
    <lineage>
        <taxon>Bacteria</taxon>
        <taxon>Pseudomonadati</taxon>
        <taxon>Bacteroidota</taxon>
        <taxon>Bacteroidia</taxon>
        <taxon>Bacteroidales</taxon>
        <taxon>Candidatus Aphodosoma</taxon>
    </lineage>
</organism>
<dbReference type="Gene3D" id="2.170.130.10">
    <property type="entry name" value="TonB-dependent receptor, plug domain"/>
    <property type="match status" value="1"/>
</dbReference>
<dbReference type="PROSITE" id="PS52016">
    <property type="entry name" value="TONB_DEPENDENT_REC_3"/>
    <property type="match status" value="1"/>
</dbReference>
<dbReference type="PANTHER" id="PTHR30069:SF29">
    <property type="entry name" value="HEMOGLOBIN AND HEMOGLOBIN-HAPTOGLOBIN-BINDING PROTEIN 1-RELATED"/>
    <property type="match status" value="1"/>
</dbReference>
<comment type="similarity">
    <text evidence="8">Belongs to the TonB-dependent receptor family.</text>
</comment>
<dbReference type="Proteomes" id="UP000712007">
    <property type="component" value="Unassembled WGS sequence"/>
</dbReference>
<evidence type="ECO:0000256" key="7">
    <source>
        <dbReference type="ARBA" id="ARBA00023237"/>
    </source>
</evidence>
<dbReference type="Pfam" id="PF07715">
    <property type="entry name" value="Plug"/>
    <property type="match status" value="1"/>
</dbReference>
<keyword evidence="6 8" id="KW-0472">Membrane</keyword>
<gene>
    <name evidence="11" type="ORF">IAC51_07110</name>
</gene>
<dbReference type="Gene3D" id="2.40.170.20">
    <property type="entry name" value="TonB-dependent receptor, beta-barrel domain"/>
    <property type="match status" value="1"/>
</dbReference>
<evidence type="ECO:0000313" key="12">
    <source>
        <dbReference type="Proteomes" id="UP000712007"/>
    </source>
</evidence>
<reference evidence="11" key="2">
    <citation type="journal article" date="2021" name="PeerJ">
        <title>Extensive microbial diversity within the chicken gut microbiome revealed by metagenomics and culture.</title>
        <authorList>
            <person name="Gilroy R."/>
            <person name="Ravi A."/>
            <person name="Getino M."/>
            <person name="Pursley I."/>
            <person name="Horton D.L."/>
            <person name="Alikhan N.F."/>
            <person name="Baker D."/>
            <person name="Gharbi K."/>
            <person name="Hall N."/>
            <person name="Watson M."/>
            <person name="Adriaenssens E.M."/>
            <person name="Foster-Nyarko E."/>
            <person name="Jarju S."/>
            <person name="Secka A."/>
            <person name="Antonio M."/>
            <person name="Oren A."/>
            <person name="Chaudhuri R.R."/>
            <person name="La Ragione R."/>
            <person name="Hildebrand F."/>
            <person name="Pallen M.J."/>
        </authorList>
    </citation>
    <scope>NUCLEOTIDE SEQUENCE</scope>
    <source>
        <strain evidence="11">3924</strain>
    </source>
</reference>
<feature type="chain" id="PRO_5037382397" evidence="9">
    <location>
        <begin position="22"/>
        <end position="675"/>
    </location>
</feature>
<feature type="signal peptide" evidence="9">
    <location>
        <begin position="1"/>
        <end position="21"/>
    </location>
</feature>
<dbReference type="GO" id="GO:0044718">
    <property type="term" value="P:siderophore transmembrane transport"/>
    <property type="evidence" value="ECO:0007669"/>
    <property type="project" value="TreeGrafter"/>
</dbReference>
<evidence type="ECO:0000256" key="9">
    <source>
        <dbReference type="SAM" id="SignalP"/>
    </source>
</evidence>
<comment type="subcellular location">
    <subcellularLocation>
        <location evidence="1 8">Cell outer membrane</location>
        <topology evidence="1 8">Multi-pass membrane protein</topology>
    </subcellularLocation>
</comment>
<dbReference type="PANTHER" id="PTHR30069">
    <property type="entry name" value="TONB-DEPENDENT OUTER MEMBRANE RECEPTOR"/>
    <property type="match status" value="1"/>
</dbReference>
<evidence type="ECO:0000256" key="8">
    <source>
        <dbReference type="PROSITE-ProRule" id="PRU01360"/>
    </source>
</evidence>
<evidence type="ECO:0000256" key="2">
    <source>
        <dbReference type="ARBA" id="ARBA00022448"/>
    </source>
</evidence>
<keyword evidence="3 8" id="KW-1134">Transmembrane beta strand</keyword>
<reference evidence="11" key="1">
    <citation type="submission" date="2020-10" db="EMBL/GenBank/DDBJ databases">
        <authorList>
            <person name="Gilroy R."/>
        </authorList>
    </citation>
    <scope>NUCLEOTIDE SEQUENCE</scope>
    <source>
        <strain evidence="11">3924</strain>
    </source>
</reference>
<evidence type="ECO:0000256" key="3">
    <source>
        <dbReference type="ARBA" id="ARBA00022452"/>
    </source>
</evidence>
<evidence type="ECO:0000256" key="6">
    <source>
        <dbReference type="ARBA" id="ARBA00023136"/>
    </source>
</evidence>
<keyword evidence="11" id="KW-0675">Receptor</keyword>
<dbReference type="GO" id="GO:0009279">
    <property type="term" value="C:cell outer membrane"/>
    <property type="evidence" value="ECO:0007669"/>
    <property type="project" value="UniProtKB-SubCell"/>
</dbReference>
<evidence type="ECO:0000259" key="10">
    <source>
        <dbReference type="Pfam" id="PF07715"/>
    </source>
</evidence>
<keyword evidence="7 8" id="KW-0998">Cell outer membrane</keyword>
<evidence type="ECO:0000313" key="11">
    <source>
        <dbReference type="EMBL" id="MBO8440401.1"/>
    </source>
</evidence>
<dbReference type="GO" id="GO:0015344">
    <property type="term" value="F:siderophore uptake transmembrane transporter activity"/>
    <property type="evidence" value="ECO:0007669"/>
    <property type="project" value="TreeGrafter"/>
</dbReference>
<sequence>MRLVVFIFAVLACVVPHTAYPAVMADTLAVRDSVTEIDEVVIMERRNVRGLRSTAPLQVVSRQAMMKMNVFQVSDAVKHFGGVTVKDYGGIGGLKTVSVRSLGAAHTAVSYDGITISDCQTGQIDIGRFSLDNVESVSLWSGQSDDIFMPARQMGAASLLDIRSSVPEFVGKPVNGRVALKGGSFGLVNPSLYVEGRLSGKLSATFSGEWMGADGQYPYLLEYGESGRDSSSMEVRRNTDVQNLRLEGALFGRDSVQGGHVKLYYFQSERGLPGATIFYNTAGFSSQRLWERTLFAQGHYERRIARRWTVQANAKYNYSYSRYLDPTALNVEGKQEDIYRQQEFYASFAAVCRVLPGLSFSAATDGAANTLTSNERDFANPVRFTWLTSLAGKYVNDYVLATASILMTSVNDVVERGEAAESRWRFSPYASVSVKPWRTADFRIRLFYKNVFRMPTFNDLYYSKVGEVTLRPEVTDQFNVGLTYRTAVGRVVPSLSLTCDVYHNSVKDKIVAYPTKNIYQWSMVNYGRVSIDGLDFTGEVDFALYKGIRLTFGATYTYCMALDVTDPDSRTYKNQIPYTPRMSGSGRASLETPWFYLAYSLVWSGARYSLAQNYAENRLPGYADHSLSAGHDFKLPLGVLGISAECLNLTGKNYAVVRYFPMPGRSWRATVNWKF</sequence>
<keyword evidence="2 8" id="KW-0813">Transport</keyword>
<evidence type="ECO:0000256" key="1">
    <source>
        <dbReference type="ARBA" id="ARBA00004571"/>
    </source>
</evidence>
<evidence type="ECO:0000256" key="4">
    <source>
        <dbReference type="ARBA" id="ARBA00022692"/>
    </source>
</evidence>
<keyword evidence="4 8" id="KW-0812">Transmembrane</keyword>
<evidence type="ECO:0000256" key="5">
    <source>
        <dbReference type="ARBA" id="ARBA00022729"/>
    </source>
</evidence>
<dbReference type="InterPro" id="IPR036942">
    <property type="entry name" value="Beta-barrel_TonB_sf"/>
</dbReference>
<keyword evidence="5 9" id="KW-0732">Signal</keyword>
<dbReference type="AlphaFoldDB" id="A0A940IF94"/>
<accession>A0A940IF94</accession>